<feature type="region of interest" description="Disordered" evidence="1">
    <location>
        <begin position="20"/>
        <end position="80"/>
    </location>
</feature>
<evidence type="ECO:0000313" key="2">
    <source>
        <dbReference type="EMBL" id="MDT0443388.1"/>
    </source>
</evidence>
<feature type="region of interest" description="Disordered" evidence="1">
    <location>
        <begin position="171"/>
        <end position="197"/>
    </location>
</feature>
<dbReference type="EMBL" id="JAVREV010000006">
    <property type="protein sequence ID" value="MDT0443388.1"/>
    <property type="molecule type" value="Genomic_DNA"/>
</dbReference>
<sequence>MRRSIRLAVPAVAAAALLLSGCGDDDDSGSPFSPGGNPGENQPEQGEEGGESGGGDQPPAEEGGDTGGGGGGAASDADFNGTWMLSDTMESSLTITDGDVVFVESTDAEGDVCYGEVSGGRMTVECSQFGSELFPDTEAMLSLDGSTLNVGWASGNTQTYESMGDMGEMPEMPEMPDMEDMPSMPPLEDSDLGDFGL</sequence>
<proteinExistence type="predicted"/>
<evidence type="ECO:0000256" key="1">
    <source>
        <dbReference type="SAM" id="MobiDB-lite"/>
    </source>
</evidence>
<evidence type="ECO:0008006" key="4">
    <source>
        <dbReference type="Google" id="ProtNLM"/>
    </source>
</evidence>
<feature type="compositionally biased region" description="Acidic residues" evidence="1">
    <location>
        <begin position="188"/>
        <end position="197"/>
    </location>
</feature>
<dbReference type="PROSITE" id="PS51257">
    <property type="entry name" value="PROKAR_LIPOPROTEIN"/>
    <property type="match status" value="1"/>
</dbReference>
<gene>
    <name evidence="2" type="ORF">RM779_12375</name>
</gene>
<reference evidence="3" key="1">
    <citation type="submission" date="2023-07" db="EMBL/GenBank/DDBJ databases">
        <title>30 novel species of actinomycetes from the DSMZ collection.</title>
        <authorList>
            <person name="Nouioui I."/>
        </authorList>
    </citation>
    <scope>NUCLEOTIDE SEQUENCE [LARGE SCALE GENOMIC DNA]</scope>
    <source>
        <strain evidence="3">DSM 41886</strain>
    </source>
</reference>
<accession>A0ABU2S3L5</accession>
<keyword evidence="3" id="KW-1185">Reference proteome</keyword>
<organism evidence="2 3">
    <name type="scientific">Streptomyces johnsoniae</name>
    <dbReference type="NCBI Taxonomy" id="3075532"/>
    <lineage>
        <taxon>Bacteria</taxon>
        <taxon>Bacillati</taxon>
        <taxon>Actinomycetota</taxon>
        <taxon>Actinomycetes</taxon>
        <taxon>Kitasatosporales</taxon>
        <taxon>Streptomycetaceae</taxon>
        <taxon>Streptomyces</taxon>
    </lineage>
</organism>
<feature type="compositionally biased region" description="Low complexity" evidence="1">
    <location>
        <begin position="29"/>
        <end position="44"/>
    </location>
</feature>
<name>A0ABU2S3L5_9ACTN</name>
<comment type="caution">
    <text evidence="2">The sequence shown here is derived from an EMBL/GenBank/DDBJ whole genome shotgun (WGS) entry which is preliminary data.</text>
</comment>
<dbReference type="RefSeq" id="WP_311617749.1">
    <property type="nucleotide sequence ID" value="NZ_JAVREV010000006.1"/>
</dbReference>
<evidence type="ECO:0000313" key="3">
    <source>
        <dbReference type="Proteomes" id="UP001183615"/>
    </source>
</evidence>
<dbReference type="Proteomes" id="UP001183615">
    <property type="component" value="Unassembled WGS sequence"/>
</dbReference>
<protein>
    <recommendedName>
        <fullName evidence="4">Lipoprotein</fullName>
    </recommendedName>
</protein>